<dbReference type="Proteomes" id="UP001056708">
    <property type="component" value="Chromosome"/>
</dbReference>
<dbReference type="InterPro" id="IPR050492">
    <property type="entry name" value="Bact_metal-bind_prot9"/>
</dbReference>
<dbReference type="SUPFAM" id="SSF53807">
    <property type="entry name" value="Helical backbone' metal receptor"/>
    <property type="match status" value="1"/>
</dbReference>
<sequence>MMRLKGAVSAVLGIVVLGVVGCGPTVPTGEEDRLRVVSTSTIIADWVERVGGEAIAHEGLLEPGVDPHIYEPVPQDSVALENAEVIFYNGYDLEPGVIRLIDSVGESAVRVALGEIIPALDFEEDGEIEPDPHVWGDVRHAITMTHHIRDVLSEESPAHESIFRQNAAMFTAELEKLDEWVREQIATIPEENRLLVTTHDAFQYFANAYGLEVLGTLIGISTEEQPSAQTLRQLVDEVRESGVPVIFAETTINPQLINTVAEEAGVELAERELFSDSIGAPGSDGDSYIRAIASNTCTITDGLGGRCTPFESGR</sequence>
<proteinExistence type="inferred from homology"/>
<keyword evidence="7" id="KW-1185">Reference proteome</keyword>
<evidence type="ECO:0000256" key="1">
    <source>
        <dbReference type="ARBA" id="ARBA00004196"/>
    </source>
</evidence>
<keyword evidence="3" id="KW-0479">Metal-binding</keyword>
<evidence type="ECO:0000256" key="5">
    <source>
        <dbReference type="RuleBase" id="RU003512"/>
    </source>
</evidence>
<organism evidence="6 7">
    <name type="scientific">Phormidium yuhuli AB48</name>
    <dbReference type="NCBI Taxonomy" id="2940671"/>
    <lineage>
        <taxon>Bacteria</taxon>
        <taxon>Bacillati</taxon>
        <taxon>Cyanobacteriota</taxon>
        <taxon>Cyanophyceae</taxon>
        <taxon>Oscillatoriophycideae</taxon>
        <taxon>Oscillatoriales</taxon>
        <taxon>Oscillatoriaceae</taxon>
        <taxon>Phormidium</taxon>
        <taxon>Phormidium yuhuli</taxon>
    </lineage>
</organism>
<keyword evidence="2 5" id="KW-0813">Transport</keyword>
<accession>A0ABY5AXR8</accession>
<dbReference type="PANTHER" id="PTHR42953">
    <property type="entry name" value="HIGH-AFFINITY ZINC UPTAKE SYSTEM PROTEIN ZNUA-RELATED"/>
    <property type="match status" value="1"/>
</dbReference>
<name>A0ABY5AXR8_9CYAN</name>
<dbReference type="PANTHER" id="PTHR42953:SF1">
    <property type="entry name" value="METAL-BINDING PROTEIN HI_0362-RELATED"/>
    <property type="match status" value="1"/>
</dbReference>
<dbReference type="InterPro" id="IPR006128">
    <property type="entry name" value="Lipoprotein_PsaA-like"/>
</dbReference>
<dbReference type="Pfam" id="PF01297">
    <property type="entry name" value="ZnuA"/>
    <property type="match status" value="1"/>
</dbReference>
<evidence type="ECO:0000256" key="3">
    <source>
        <dbReference type="ARBA" id="ARBA00022723"/>
    </source>
</evidence>
<dbReference type="Gene3D" id="3.40.50.1980">
    <property type="entry name" value="Nitrogenase molybdenum iron protein domain"/>
    <property type="match status" value="2"/>
</dbReference>
<comment type="subcellular location">
    <subcellularLocation>
        <location evidence="1">Cell envelope</location>
    </subcellularLocation>
</comment>
<dbReference type="InterPro" id="IPR006127">
    <property type="entry name" value="ZnuA-like"/>
</dbReference>
<dbReference type="EMBL" id="CP098611">
    <property type="protein sequence ID" value="USR93101.1"/>
    <property type="molecule type" value="Genomic_DNA"/>
</dbReference>
<evidence type="ECO:0000256" key="4">
    <source>
        <dbReference type="ARBA" id="ARBA00022729"/>
    </source>
</evidence>
<keyword evidence="4" id="KW-0732">Signal</keyword>
<dbReference type="PRINTS" id="PR00690">
    <property type="entry name" value="ADHESNFAMILY"/>
</dbReference>
<evidence type="ECO:0000313" key="6">
    <source>
        <dbReference type="EMBL" id="USR93101.1"/>
    </source>
</evidence>
<reference evidence="6" key="1">
    <citation type="submission" date="2022-06" db="EMBL/GenBank/DDBJ databases">
        <title>Genome sequence of Phormidium yuhuli AB48 isolated from an industrial photobioreactor environment.</title>
        <authorList>
            <person name="Qiu Y."/>
            <person name="Noonan A.J.C."/>
            <person name="Dofher K."/>
            <person name="Koch M."/>
            <person name="Kieft B."/>
            <person name="Lin X."/>
            <person name="Ziels R.M."/>
            <person name="Hallam S.J."/>
        </authorList>
    </citation>
    <scope>NUCLEOTIDE SEQUENCE</scope>
    <source>
        <strain evidence="6">AB48</strain>
    </source>
</reference>
<gene>
    <name evidence="6" type="ORF">NEA10_04135</name>
</gene>
<dbReference type="InterPro" id="IPR006129">
    <property type="entry name" value="AdhesinB"/>
</dbReference>
<evidence type="ECO:0000256" key="2">
    <source>
        <dbReference type="ARBA" id="ARBA00022448"/>
    </source>
</evidence>
<dbReference type="PROSITE" id="PS51257">
    <property type="entry name" value="PROKAR_LIPOPROTEIN"/>
    <property type="match status" value="1"/>
</dbReference>
<dbReference type="PRINTS" id="PR00691">
    <property type="entry name" value="ADHESINB"/>
</dbReference>
<evidence type="ECO:0000313" key="7">
    <source>
        <dbReference type="Proteomes" id="UP001056708"/>
    </source>
</evidence>
<protein>
    <submittedName>
        <fullName evidence="6">Zinc ABC transporter substrate-binding protein</fullName>
    </submittedName>
</protein>
<comment type="similarity">
    <text evidence="5">Belongs to the bacterial solute-binding protein 9 family.</text>
</comment>